<accession>A0A1H1ZQB7</accession>
<keyword evidence="4" id="KW-0805">Transcription regulation</keyword>
<dbReference type="GO" id="GO:0043565">
    <property type="term" value="F:sequence-specific DNA binding"/>
    <property type="evidence" value="ECO:0007669"/>
    <property type="project" value="InterPro"/>
</dbReference>
<dbReference type="Gene3D" id="1.10.287.130">
    <property type="match status" value="1"/>
</dbReference>
<name>A0A1H1ZQB7_MUCMA</name>
<dbReference type="SUPFAM" id="SSF63829">
    <property type="entry name" value="Calcium-dependent phosphotriesterase"/>
    <property type="match status" value="2"/>
</dbReference>
<comment type="catalytic activity">
    <reaction evidence="1">
        <text>ATP + protein L-histidine = ADP + protein N-phospho-L-histidine.</text>
        <dbReference type="EC" id="2.7.13.3"/>
    </reaction>
</comment>
<proteinExistence type="predicted"/>
<evidence type="ECO:0000256" key="3">
    <source>
        <dbReference type="ARBA" id="ARBA00022553"/>
    </source>
</evidence>
<dbReference type="PANTHER" id="PTHR43547">
    <property type="entry name" value="TWO-COMPONENT HISTIDINE KINASE"/>
    <property type="match status" value="1"/>
</dbReference>
<keyword evidence="10" id="KW-0418">Kinase</keyword>
<dbReference type="Gene3D" id="1.10.10.60">
    <property type="entry name" value="Homeodomain-like"/>
    <property type="match status" value="2"/>
</dbReference>
<dbReference type="InterPro" id="IPR004358">
    <property type="entry name" value="Sig_transdc_His_kin-like_C"/>
</dbReference>
<evidence type="ECO:0000313" key="11">
    <source>
        <dbReference type="Proteomes" id="UP000199679"/>
    </source>
</evidence>
<dbReference type="Pfam" id="PF02518">
    <property type="entry name" value="HATPase_c"/>
    <property type="match status" value="1"/>
</dbReference>
<dbReference type="PRINTS" id="PR00344">
    <property type="entry name" value="BCTRLSENSOR"/>
</dbReference>
<dbReference type="SUPFAM" id="SSF55874">
    <property type="entry name" value="ATPase domain of HSP90 chaperone/DNA topoisomerase II/histidine kinase"/>
    <property type="match status" value="1"/>
</dbReference>
<dbReference type="EC" id="2.7.13.3" evidence="2"/>
<evidence type="ECO:0000256" key="2">
    <source>
        <dbReference type="ARBA" id="ARBA00012438"/>
    </source>
</evidence>
<dbReference type="InterPro" id="IPR009057">
    <property type="entry name" value="Homeodomain-like_sf"/>
</dbReference>
<evidence type="ECO:0000259" key="9">
    <source>
        <dbReference type="PROSITE" id="PS50110"/>
    </source>
</evidence>
<dbReference type="CDD" id="cd00082">
    <property type="entry name" value="HisKA"/>
    <property type="match status" value="1"/>
</dbReference>
<dbReference type="InterPro" id="IPR011006">
    <property type="entry name" value="CheY-like_superfamily"/>
</dbReference>
<dbReference type="Gene3D" id="3.30.565.10">
    <property type="entry name" value="Histidine kinase-like ATPase, C-terminal domain"/>
    <property type="match status" value="1"/>
</dbReference>
<dbReference type="FunFam" id="1.10.287.130:FF:000045">
    <property type="entry name" value="Two-component system sensor histidine kinase/response regulator"/>
    <property type="match status" value="1"/>
</dbReference>
<evidence type="ECO:0000313" key="10">
    <source>
        <dbReference type="EMBL" id="SDT35918.1"/>
    </source>
</evidence>
<dbReference type="SUPFAM" id="SSF52172">
    <property type="entry name" value="CheY-like"/>
    <property type="match status" value="1"/>
</dbReference>
<keyword evidence="10" id="KW-0808">Transferase</keyword>
<dbReference type="InterPro" id="IPR036890">
    <property type="entry name" value="HATPase_C_sf"/>
</dbReference>
<gene>
    <name evidence="10" type="ORF">SAMN05216490_3207</name>
</gene>
<dbReference type="InterPro" id="IPR011123">
    <property type="entry name" value="Y_Y_Y"/>
</dbReference>
<dbReference type="InterPro" id="IPR005467">
    <property type="entry name" value="His_kinase_dom"/>
</dbReference>
<evidence type="ECO:0000259" key="7">
    <source>
        <dbReference type="PROSITE" id="PS01124"/>
    </source>
</evidence>
<dbReference type="Proteomes" id="UP000199679">
    <property type="component" value="Chromosome I"/>
</dbReference>
<dbReference type="SUPFAM" id="SSF46689">
    <property type="entry name" value="Homeodomain-like"/>
    <property type="match status" value="1"/>
</dbReference>
<dbReference type="PROSITE" id="PS01124">
    <property type="entry name" value="HTH_ARAC_FAMILY_2"/>
    <property type="match status" value="1"/>
</dbReference>
<dbReference type="InterPro" id="IPR013783">
    <property type="entry name" value="Ig-like_fold"/>
</dbReference>
<dbReference type="InterPro" id="IPR015943">
    <property type="entry name" value="WD40/YVTN_repeat-like_dom_sf"/>
</dbReference>
<dbReference type="Gene3D" id="2.130.10.10">
    <property type="entry name" value="YVTN repeat-like/Quinoprotein amine dehydrogenase"/>
    <property type="match status" value="3"/>
</dbReference>
<dbReference type="PANTHER" id="PTHR43547:SF2">
    <property type="entry name" value="HYBRID SIGNAL TRANSDUCTION HISTIDINE KINASE C"/>
    <property type="match status" value="1"/>
</dbReference>
<evidence type="ECO:0000256" key="6">
    <source>
        <dbReference type="PROSITE-ProRule" id="PRU00169"/>
    </source>
</evidence>
<dbReference type="InterPro" id="IPR001789">
    <property type="entry name" value="Sig_transdc_resp-reg_receiver"/>
</dbReference>
<dbReference type="Pfam" id="PF07495">
    <property type="entry name" value="Y_Y_Y"/>
    <property type="match status" value="1"/>
</dbReference>
<dbReference type="SMART" id="SM00387">
    <property type="entry name" value="HATPase_c"/>
    <property type="match status" value="1"/>
</dbReference>
<dbReference type="PROSITE" id="PS50110">
    <property type="entry name" value="RESPONSE_REGULATORY"/>
    <property type="match status" value="1"/>
</dbReference>
<dbReference type="InterPro" id="IPR003661">
    <property type="entry name" value="HisK_dim/P_dom"/>
</dbReference>
<dbReference type="Pfam" id="PF00072">
    <property type="entry name" value="Response_reg"/>
    <property type="match status" value="1"/>
</dbReference>
<dbReference type="PROSITE" id="PS50109">
    <property type="entry name" value="HIS_KIN"/>
    <property type="match status" value="1"/>
</dbReference>
<keyword evidence="3 6" id="KW-0597">Phosphoprotein</keyword>
<dbReference type="GO" id="GO:0003700">
    <property type="term" value="F:DNA-binding transcription factor activity"/>
    <property type="evidence" value="ECO:0007669"/>
    <property type="project" value="InterPro"/>
</dbReference>
<dbReference type="SMART" id="SM00388">
    <property type="entry name" value="HisKA"/>
    <property type="match status" value="1"/>
</dbReference>
<evidence type="ECO:0000259" key="8">
    <source>
        <dbReference type="PROSITE" id="PS50109"/>
    </source>
</evidence>
<dbReference type="SMART" id="SM00448">
    <property type="entry name" value="REC"/>
    <property type="match status" value="1"/>
</dbReference>
<evidence type="ECO:0000256" key="4">
    <source>
        <dbReference type="ARBA" id="ARBA00023015"/>
    </source>
</evidence>
<dbReference type="CDD" id="cd17574">
    <property type="entry name" value="REC_OmpR"/>
    <property type="match status" value="1"/>
</dbReference>
<dbReference type="EMBL" id="LT629740">
    <property type="protein sequence ID" value="SDT35918.1"/>
    <property type="molecule type" value="Genomic_DNA"/>
</dbReference>
<evidence type="ECO:0000256" key="5">
    <source>
        <dbReference type="ARBA" id="ARBA00023163"/>
    </source>
</evidence>
<protein>
    <recommendedName>
        <fullName evidence="2">histidine kinase</fullName>
        <ecNumber evidence="2">2.7.13.3</ecNumber>
    </recommendedName>
</protein>
<feature type="modified residue" description="4-aspartylphosphate" evidence="6">
    <location>
        <position position="1190"/>
    </location>
</feature>
<dbReference type="InterPro" id="IPR036097">
    <property type="entry name" value="HisK_dim/P_sf"/>
</dbReference>
<dbReference type="Pfam" id="PF00512">
    <property type="entry name" value="HisKA"/>
    <property type="match status" value="1"/>
</dbReference>
<feature type="domain" description="Histidine kinase" evidence="8">
    <location>
        <begin position="860"/>
        <end position="1092"/>
    </location>
</feature>
<feature type="domain" description="HTH araC/xylS-type" evidence="7">
    <location>
        <begin position="1289"/>
        <end position="1388"/>
    </location>
</feature>
<feature type="domain" description="Response regulatory" evidence="9">
    <location>
        <begin position="1142"/>
        <end position="1257"/>
    </location>
</feature>
<sequence length="1391" mass="159405">MNLKERPIKFLRIISILFVFLVVRCPTVNAQQNSLKFSYLTVDEGLSHTDVKEVKQDKLGFIWIATLYGLDRYDGYEIKRFYNTNIPKNYSFKNRIRSMCLDENDRIWLGSEDGIQFFDPQSEKYTNVDNPEHNTGKKSYSRLIALKGGLLATLAEDKFRLFKVNGAVLEDIPLIYPTGVSFTDIMADDNNDIWLSSNNGLWKLDQNHIFSHLIIDSAKVPHNLLKVFRNRKGQLITVEGTTVLLTRENMSSGEKTAGYTLHTQQRCFIAGCSAIHDVVQDKNLDYWVCTDNGLFLLGQDFKLKQSITSQSFTHSLNTNFLEKLFIDRSDCLWICTFGGGLDFCDLNAKQFYTFQRNPEMSNTLSGNHIRSILEESPQIVWLGTNTNGLNEYNYKTKEFVHFNTETKGVRLKSNEVDALELDRAGNLWVGNDKGIDIINKQRNGIYTPPGNDKFPLAITSIARDCYGHIWFGSYYNGYGNIIPDKNGNFKVSYRGTGSGYQIWADKKKPEIMVSTINGLQRLVISESGEVIKRFLYQVNDKSNSLSSNYIFPVQKKNDNTFWVGTIGGGLNYLTLDKNDNYNVNIYDSKYGVFNDVEAMELDDRGNVWMGGNGLERFDPKTNQLTRYDKNDGLQSNSLKVGASYKGSDGRLYFGGVNGANYFFPDSIKPNRLPAHPIFTDLIINNKNVRIDQGHDLENTLPKAIPYSHHLVLNYLQNNFMLSFSGMHYANAEKCQYRYKLEGFDKGWKYTSGKNPTAAYTNLDYSDYRLVLQASNNDGIWSSDSAVLQIEITAPWWKSPLAKVIYSILILSVLIGIYVYQARWFRLKKELAVRDVEEKKREEMHIQREELYQQQLQFFTNISHEFRTPLTLILGPLENLLMENANTVYQHTFQIMRRNAKRLINLINELMNFRKVADNVIPLQVAEVKLSEFTEKLYEEFKPLAENNQMDFSLKIGDAKATAYLDTQIVEKILFNLLNNAFKYSPPGGSVILESFNDFDDYKPLYSSEFKLINNSRAENYTFFRIADTGIGISKDSIGQIFDRYYRISNNHIGSGIGLALVKSLTLLHRGDIYVYSDRNQGTEIIIALPQGPQNYSPEEKARHERGISSVMLEELDNSVDLNAVNNANGLADENNCNTQKQHILLVEDNGELRSFLKEVLQKKYFVYEAINGKEGYDIAVNHIPDLIISDVMMPVMNGVEMCRLIKSSFETSHIPFLFLSAKSALDAMLEGLESGADYYIAKPVSIDLLLLTIGNLFEQKRKLKQRYTEDFYADATELVHSNQDKQFLEKLIRVIEENIHKPELDVDYICNEMFTSRSKLYKKIKSISGQSINEFIRTIRLKKAAYIMTHEDVTQNELVERIGILSLSYFQKAFRKEFGKTPSQFIQSVKK</sequence>
<dbReference type="SUPFAM" id="SSF47384">
    <property type="entry name" value="Homodimeric domain of signal transducing histidine kinase"/>
    <property type="match status" value="1"/>
</dbReference>
<dbReference type="SMART" id="SM00342">
    <property type="entry name" value="HTH_ARAC"/>
    <property type="match status" value="1"/>
</dbReference>
<dbReference type="Gene3D" id="2.60.40.10">
    <property type="entry name" value="Immunoglobulins"/>
    <property type="match status" value="1"/>
</dbReference>
<dbReference type="STRING" id="652787.SAMN05216490_3207"/>
<dbReference type="Gene3D" id="3.40.50.2300">
    <property type="match status" value="1"/>
</dbReference>
<evidence type="ECO:0000256" key="1">
    <source>
        <dbReference type="ARBA" id="ARBA00000085"/>
    </source>
</evidence>
<dbReference type="GO" id="GO:0000155">
    <property type="term" value="F:phosphorelay sensor kinase activity"/>
    <property type="evidence" value="ECO:0007669"/>
    <property type="project" value="InterPro"/>
</dbReference>
<reference evidence="10 11" key="1">
    <citation type="submission" date="2016-10" db="EMBL/GenBank/DDBJ databases">
        <authorList>
            <person name="de Groot N.N."/>
        </authorList>
    </citation>
    <scope>NUCLEOTIDE SEQUENCE [LARGE SCALE GENOMIC DNA]</scope>
    <source>
        <strain evidence="10 11">MP1X4</strain>
    </source>
</reference>
<keyword evidence="11" id="KW-1185">Reference proteome</keyword>
<dbReference type="InterPro" id="IPR003594">
    <property type="entry name" value="HATPase_dom"/>
</dbReference>
<keyword evidence="5" id="KW-0804">Transcription</keyword>
<dbReference type="InterPro" id="IPR018060">
    <property type="entry name" value="HTH_AraC"/>
</dbReference>
<organism evidence="10 11">
    <name type="scientific">Mucilaginibacter mallensis</name>
    <dbReference type="NCBI Taxonomy" id="652787"/>
    <lineage>
        <taxon>Bacteria</taxon>
        <taxon>Pseudomonadati</taxon>
        <taxon>Bacteroidota</taxon>
        <taxon>Sphingobacteriia</taxon>
        <taxon>Sphingobacteriales</taxon>
        <taxon>Sphingobacteriaceae</taxon>
        <taxon>Mucilaginibacter</taxon>
    </lineage>
</organism>
<dbReference type="Pfam" id="PF12833">
    <property type="entry name" value="HTH_18"/>
    <property type="match status" value="1"/>
</dbReference>